<dbReference type="GO" id="GO:0004222">
    <property type="term" value="F:metalloendopeptidase activity"/>
    <property type="evidence" value="ECO:0007669"/>
    <property type="project" value="InterPro"/>
</dbReference>
<dbReference type="GO" id="GO:0016020">
    <property type="term" value="C:membrane"/>
    <property type="evidence" value="ECO:0007669"/>
    <property type="project" value="TreeGrafter"/>
</dbReference>
<feature type="transmembrane region" description="Helical" evidence="7">
    <location>
        <begin position="118"/>
        <end position="137"/>
    </location>
</feature>
<dbReference type="Proteomes" id="UP000244880">
    <property type="component" value="Unassembled WGS sequence"/>
</dbReference>
<dbReference type="RefSeq" id="WP_108829486.1">
    <property type="nucleotide sequence ID" value="NZ_OMOR01000001.1"/>
</dbReference>
<evidence type="ECO:0000256" key="7">
    <source>
        <dbReference type="SAM" id="Phobius"/>
    </source>
</evidence>
<keyword evidence="7" id="KW-0812">Transmembrane</keyword>
<dbReference type="EMBL" id="OMOR01000001">
    <property type="protein sequence ID" value="SPH22560.1"/>
    <property type="molecule type" value="Genomic_DNA"/>
</dbReference>
<dbReference type="GO" id="GO:0046872">
    <property type="term" value="F:metal ion binding"/>
    <property type="evidence" value="ECO:0007669"/>
    <property type="project" value="UniProtKB-KW"/>
</dbReference>
<dbReference type="GO" id="GO:0051603">
    <property type="term" value="P:proteolysis involved in protein catabolic process"/>
    <property type="evidence" value="ECO:0007669"/>
    <property type="project" value="TreeGrafter"/>
</dbReference>
<dbReference type="PANTHER" id="PTHR22726">
    <property type="entry name" value="METALLOENDOPEPTIDASE OMA1"/>
    <property type="match status" value="1"/>
</dbReference>
<dbReference type="Gene3D" id="3.30.2010.10">
    <property type="entry name" value="Metalloproteases ('zincins'), catalytic domain"/>
    <property type="match status" value="1"/>
</dbReference>
<sequence length="392" mass="41872">MAEVGRYYDGETGQRLTVEVTLVETGVLRLSHPELQNGPVPGQLDWPFDQLRALPDQARDDQLIVTLVADHSDDSSLIDNVRLTLVGAALIHDVRAVCPLLDKRDVARGTGFKVVTRLGMAVAAFVLMIFVILPAMANTFANLIPIEREVAYGKTIVRNMERVFGGREAGQLMCSSPKGDAALAQMVARLTENTPTDYDLNIAVMNNDMVNAFAAPGGQIVIMKGLIDKAKSADEVAAVLGHEIAHVESRDPTRGALRAAGSAGLLSMVVGDFTGGGIALAMTQWVLDASYTREAETQADVYAREMLGRAGVSTAGMATFFRTLEESTKGGPDLPTYLSSHPSSGSRSDLAASFAEMQSNTTSVINEDDWKALRSICDGHSKTGKATKGSKT</sequence>
<dbReference type="OrthoDB" id="9810445at2"/>
<evidence type="ECO:0000259" key="8">
    <source>
        <dbReference type="Pfam" id="PF01435"/>
    </source>
</evidence>
<evidence type="ECO:0000256" key="1">
    <source>
        <dbReference type="ARBA" id="ARBA00022670"/>
    </source>
</evidence>
<keyword evidence="3 6" id="KW-0378">Hydrolase</keyword>
<comment type="cofactor">
    <cofactor evidence="6">
        <name>Zn(2+)</name>
        <dbReference type="ChEBI" id="CHEBI:29105"/>
    </cofactor>
    <text evidence="6">Binds 1 zinc ion per subunit.</text>
</comment>
<dbReference type="CDD" id="cd07332">
    <property type="entry name" value="M48C_Oma1_like"/>
    <property type="match status" value="1"/>
</dbReference>
<gene>
    <name evidence="10" type="primary">bepA_6</name>
    <name evidence="10" type="ORF">ASD8599_03303</name>
</gene>
<evidence type="ECO:0000259" key="9">
    <source>
        <dbReference type="Pfam" id="PF23368"/>
    </source>
</evidence>
<dbReference type="AlphaFoldDB" id="A0A2R8BHR3"/>
<keyword evidence="7" id="KW-0472">Membrane</keyword>
<keyword evidence="5 6" id="KW-0482">Metalloprotease</keyword>
<evidence type="ECO:0000256" key="4">
    <source>
        <dbReference type="ARBA" id="ARBA00022833"/>
    </source>
</evidence>
<dbReference type="PANTHER" id="PTHR22726:SF1">
    <property type="entry name" value="METALLOENDOPEPTIDASE OMA1, MITOCHONDRIAL"/>
    <property type="match status" value="1"/>
</dbReference>
<dbReference type="Pfam" id="PF01435">
    <property type="entry name" value="Peptidase_M48"/>
    <property type="match status" value="1"/>
</dbReference>
<name>A0A2R8BHR3_9RHOB</name>
<proteinExistence type="inferred from homology"/>
<keyword evidence="7" id="KW-1133">Transmembrane helix</keyword>
<feature type="domain" description="Peptidase M48" evidence="8">
    <location>
        <begin position="180"/>
        <end position="347"/>
    </location>
</feature>
<keyword evidence="1 6" id="KW-0645">Protease</keyword>
<evidence type="ECO:0000313" key="11">
    <source>
        <dbReference type="Proteomes" id="UP000244880"/>
    </source>
</evidence>
<dbReference type="Pfam" id="PF23368">
    <property type="entry name" value="DUF7092"/>
    <property type="match status" value="1"/>
</dbReference>
<keyword evidence="2" id="KW-0479">Metal-binding</keyword>
<evidence type="ECO:0000256" key="5">
    <source>
        <dbReference type="ARBA" id="ARBA00023049"/>
    </source>
</evidence>
<accession>A0A2R8BHR3</accession>
<comment type="similarity">
    <text evidence="6">Belongs to the peptidase M48 family.</text>
</comment>
<dbReference type="InterPro" id="IPR055518">
    <property type="entry name" value="DUF7092"/>
</dbReference>
<protein>
    <submittedName>
        <fullName evidence="10">Beta-barrel assembly-enhancing protease</fullName>
        <ecNumber evidence="10">3.4.-.-</ecNumber>
    </submittedName>
</protein>
<evidence type="ECO:0000256" key="3">
    <source>
        <dbReference type="ARBA" id="ARBA00022801"/>
    </source>
</evidence>
<keyword evidence="4 6" id="KW-0862">Zinc</keyword>
<evidence type="ECO:0000256" key="6">
    <source>
        <dbReference type="RuleBase" id="RU003983"/>
    </source>
</evidence>
<dbReference type="EC" id="3.4.-.-" evidence="10"/>
<feature type="domain" description="DUF7092" evidence="9">
    <location>
        <begin position="5"/>
        <end position="66"/>
    </location>
</feature>
<evidence type="ECO:0000256" key="2">
    <source>
        <dbReference type="ARBA" id="ARBA00022723"/>
    </source>
</evidence>
<evidence type="ECO:0000313" key="10">
    <source>
        <dbReference type="EMBL" id="SPH22560.1"/>
    </source>
</evidence>
<dbReference type="InterPro" id="IPR001915">
    <property type="entry name" value="Peptidase_M48"/>
</dbReference>
<keyword evidence="11" id="KW-1185">Reference proteome</keyword>
<reference evidence="10 11" key="1">
    <citation type="submission" date="2018-03" db="EMBL/GenBank/DDBJ databases">
        <authorList>
            <person name="Keele B.F."/>
        </authorList>
    </citation>
    <scope>NUCLEOTIDE SEQUENCE [LARGE SCALE GENOMIC DNA]</scope>
    <source>
        <strain evidence="10 11">CECT 8599</strain>
    </source>
</reference>
<organism evidence="10 11">
    <name type="scientific">Ascidiaceihabitans donghaensis</name>
    <dbReference type="NCBI Taxonomy" id="1510460"/>
    <lineage>
        <taxon>Bacteria</taxon>
        <taxon>Pseudomonadati</taxon>
        <taxon>Pseudomonadota</taxon>
        <taxon>Alphaproteobacteria</taxon>
        <taxon>Rhodobacterales</taxon>
        <taxon>Paracoccaceae</taxon>
        <taxon>Ascidiaceihabitans</taxon>
    </lineage>
</organism>
<dbReference type="InterPro" id="IPR051156">
    <property type="entry name" value="Mito/Outer_Membr_Metalloprot"/>
</dbReference>